<evidence type="ECO:0000313" key="4">
    <source>
        <dbReference type="Proteomes" id="UP000011575"/>
    </source>
</evidence>
<evidence type="ECO:0000313" key="3">
    <source>
        <dbReference type="EMBL" id="EMA68827.1"/>
    </source>
</evidence>
<name>M0PFD5_9EURY</name>
<evidence type="ECO:0000256" key="1">
    <source>
        <dbReference type="ARBA" id="ARBA00006525"/>
    </source>
</evidence>
<comment type="similarity">
    <text evidence="1">Belongs to the DprA/Smf family.</text>
</comment>
<dbReference type="SUPFAM" id="SSF102405">
    <property type="entry name" value="MCP/YpsA-like"/>
    <property type="match status" value="1"/>
</dbReference>
<keyword evidence="4" id="KW-1185">Reference proteome</keyword>
<dbReference type="Pfam" id="PF02481">
    <property type="entry name" value="DNA_processg_A"/>
    <property type="match status" value="1"/>
</dbReference>
<feature type="domain" description="Smf/DprA SLOG" evidence="2">
    <location>
        <begin position="6"/>
        <end position="176"/>
    </location>
</feature>
<dbReference type="GO" id="GO:0009294">
    <property type="term" value="P:DNA-mediated transformation"/>
    <property type="evidence" value="ECO:0007669"/>
    <property type="project" value="InterPro"/>
</dbReference>
<dbReference type="PANTHER" id="PTHR43022">
    <property type="entry name" value="PROTEIN SMF"/>
    <property type="match status" value="1"/>
</dbReference>
<dbReference type="STRING" id="1230454.C461_04332"/>
<reference evidence="3 4" key="1">
    <citation type="journal article" date="2014" name="PLoS Genet.">
        <title>Phylogenetically driven sequencing of extremely halophilic archaea reveals strategies for static and dynamic osmo-response.</title>
        <authorList>
            <person name="Becker E.A."/>
            <person name="Seitzer P.M."/>
            <person name="Tritt A."/>
            <person name="Larsen D."/>
            <person name="Krusor M."/>
            <person name="Yao A.I."/>
            <person name="Wu D."/>
            <person name="Madern D."/>
            <person name="Eisen J.A."/>
            <person name="Darling A.E."/>
            <person name="Facciotti M.T."/>
        </authorList>
    </citation>
    <scope>NUCLEOTIDE SEQUENCE [LARGE SCALE GENOMIC DNA]</scope>
    <source>
        <strain evidence="3 4">JCM 13560</strain>
    </source>
</reference>
<gene>
    <name evidence="3" type="ORF">C461_04332</name>
</gene>
<proteinExistence type="inferred from homology"/>
<dbReference type="EMBL" id="AOJI01000017">
    <property type="protein sequence ID" value="EMA68827.1"/>
    <property type="molecule type" value="Genomic_DNA"/>
</dbReference>
<dbReference type="InterPro" id="IPR057666">
    <property type="entry name" value="DrpA_SLOG"/>
</dbReference>
<dbReference type="PANTHER" id="PTHR43022:SF1">
    <property type="entry name" value="PROTEIN SMF"/>
    <property type="match status" value="1"/>
</dbReference>
<dbReference type="Gene3D" id="3.40.50.450">
    <property type="match status" value="1"/>
</dbReference>
<dbReference type="PATRIC" id="fig|1230454.4.peg.893"/>
<protein>
    <submittedName>
        <fullName evidence="3">SMF family protein</fullName>
    </submittedName>
</protein>
<dbReference type="Proteomes" id="UP000011575">
    <property type="component" value="Unassembled WGS sequence"/>
</dbReference>
<organism evidence="3 4">
    <name type="scientific">Halorubrum aidingense JCM 13560</name>
    <dbReference type="NCBI Taxonomy" id="1230454"/>
    <lineage>
        <taxon>Archaea</taxon>
        <taxon>Methanobacteriati</taxon>
        <taxon>Methanobacteriota</taxon>
        <taxon>Stenosarchaea group</taxon>
        <taxon>Halobacteria</taxon>
        <taxon>Halobacteriales</taxon>
        <taxon>Haloferacaceae</taxon>
        <taxon>Halorubrum</taxon>
    </lineage>
</organism>
<dbReference type="InterPro" id="IPR003488">
    <property type="entry name" value="DprA"/>
</dbReference>
<accession>M0PFD5</accession>
<comment type="caution">
    <text evidence="3">The sequence shown here is derived from an EMBL/GenBank/DDBJ whole genome shotgun (WGS) entry which is preliminary data.</text>
</comment>
<sequence>MPFYSVIYPQQLWQIEDPPFGIYIKGSNSALFGGIAIVGTREAKSHRKDYVRKLAGKLAEEGYPIVSGLANGIDTAAHEGAIEADGQTTAVLPGGIQTIRPASNRELGEKIPNHGALIAEVSDKQSVHRGRFVERNRITSGLSISVIIGASGKTGGTIRQAEFAQNQSRPRFLYDPEEDDGQSPEKLDDLGFVRFSSTNELIDLLDDDWREPSPGIGLQQSLGDLE</sequence>
<dbReference type="AlphaFoldDB" id="M0PFD5"/>
<evidence type="ECO:0000259" key="2">
    <source>
        <dbReference type="Pfam" id="PF02481"/>
    </source>
</evidence>